<comment type="caution">
    <text evidence="2">The sequence shown here is derived from an EMBL/GenBank/DDBJ whole genome shotgun (WGS) entry which is preliminary data.</text>
</comment>
<dbReference type="SUPFAM" id="SSF52540">
    <property type="entry name" value="P-loop containing nucleoside triphosphate hydrolases"/>
    <property type="match status" value="1"/>
</dbReference>
<keyword evidence="3" id="KW-1185">Reference proteome</keyword>
<evidence type="ECO:0008006" key="4">
    <source>
        <dbReference type="Google" id="ProtNLM"/>
    </source>
</evidence>
<name>A0ABP8TB42_9ACTN</name>
<feature type="region of interest" description="Disordered" evidence="1">
    <location>
        <begin position="460"/>
        <end position="480"/>
    </location>
</feature>
<accession>A0ABP8TB42</accession>
<dbReference type="InterPro" id="IPR027417">
    <property type="entry name" value="P-loop_NTPase"/>
</dbReference>
<sequence>MTITFSAPAVPPEDARHHESAAEGNIEAAQRAISALLSALEGTADYDRILLRAAAGAGKSYALVRMVREALAHENCARVGVTAFANKQVFPLAGELGRELGAARVCLFVAKDRLPEVPQDVLDQVSVATSAGGVPDTCDVVLGTSHKMGAWGEPQRLLDRLGPGVNATLPFDVLFVDEAWQLPLHRYATVQGLAPLSVGVGDVGQLPPIDPGQNPWRGDPGYNPYRAWPTAYENDEKTFAVDLPAVWRPTAAQLPLWRAFYGDWDRLDCVAAPGDRTVEPPAMTGPAAAVWESVATGTPTLLEVEGLPDPEAPDIDPDLLGVVEEVLMPLLEGGFAITRRRYDGVGRPLNEERITSGAPSGDPLIVVLATRNQAVDDATAMVERLTDKYGLPEGVLLASTVDSWQGQTNAITVAVHPLSGADRLDEFNSAFGRLAVTCTRATHGLLMVARAGLDDLLGEAPARPGTPLGEPGNRSLPRQTHQRILTTFSRATLRLGGRGSGGRRSPCR</sequence>
<evidence type="ECO:0000313" key="3">
    <source>
        <dbReference type="Proteomes" id="UP001500212"/>
    </source>
</evidence>
<evidence type="ECO:0000313" key="2">
    <source>
        <dbReference type="EMBL" id="GAA4600648.1"/>
    </source>
</evidence>
<evidence type="ECO:0000256" key="1">
    <source>
        <dbReference type="SAM" id="MobiDB-lite"/>
    </source>
</evidence>
<protein>
    <recommendedName>
        <fullName evidence="4">AAA domain-containing protein</fullName>
    </recommendedName>
</protein>
<gene>
    <name evidence="2" type="ORF">GCM10023195_00600</name>
</gene>
<dbReference type="Proteomes" id="UP001500212">
    <property type="component" value="Unassembled WGS sequence"/>
</dbReference>
<feature type="region of interest" description="Disordered" evidence="1">
    <location>
        <begin position="1"/>
        <end position="22"/>
    </location>
</feature>
<dbReference type="RefSeq" id="WP_345346225.1">
    <property type="nucleotide sequence ID" value="NZ_BAABHJ010000001.1"/>
</dbReference>
<organism evidence="2 3">
    <name type="scientific">Actinoallomurus liliacearum</name>
    <dbReference type="NCBI Taxonomy" id="1080073"/>
    <lineage>
        <taxon>Bacteria</taxon>
        <taxon>Bacillati</taxon>
        <taxon>Actinomycetota</taxon>
        <taxon>Actinomycetes</taxon>
        <taxon>Streptosporangiales</taxon>
        <taxon>Thermomonosporaceae</taxon>
        <taxon>Actinoallomurus</taxon>
    </lineage>
</organism>
<proteinExistence type="predicted"/>
<dbReference type="Gene3D" id="3.40.50.300">
    <property type="entry name" value="P-loop containing nucleotide triphosphate hydrolases"/>
    <property type="match status" value="1"/>
</dbReference>
<dbReference type="EMBL" id="BAABHJ010000001">
    <property type="protein sequence ID" value="GAA4600648.1"/>
    <property type="molecule type" value="Genomic_DNA"/>
</dbReference>
<reference evidence="3" key="1">
    <citation type="journal article" date="2019" name="Int. J. Syst. Evol. Microbiol.">
        <title>The Global Catalogue of Microorganisms (GCM) 10K type strain sequencing project: providing services to taxonomists for standard genome sequencing and annotation.</title>
        <authorList>
            <consortium name="The Broad Institute Genomics Platform"/>
            <consortium name="The Broad Institute Genome Sequencing Center for Infectious Disease"/>
            <person name="Wu L."/>
            <person name="Ma J."/>
        </authorList>
    </citation>
    <scope>NUCLEOTIDE SEQUENCE [LARGE SCALE GENOMIC DNA]</scope>
    <source>
        <strain evidence="3">JCM 17938</strain>
    </source>
</reference>